<feature type="domain" description="Helicase Helix-turn-helix" evidence="1">
    <location>
        <begin position="239"/>
        <end position="324"/>
    </location>
</feature>
<comment type="caution">
    <text evidence="2">The sequence shown here is derived from an EMBL/GenBank/DDBJ whole genome shotgun (WGS) entry which is preliminary data.</text>
</comment>
<gene>
    <name evidence="2" type="ORF">GCM10007425_09630</name>
</gene>
<reference evidence="2" key="2">
    <citation type="submission" date="2020-09" db="EMBL/GenBank/DDBJ databases">
        <authorList>
            <person name="Sun Q."/>
            <person name="Zhou Y."/>
        </authorList>
    </citation>
    <scope>NUCLEOTIDE SEQUENCE</scope>
    <source>
        <strain evidence="2">CGMCC 1.15760</strain>
    </source>
</reference>
<sequence length="329" mass="38695">MFKQLVHHILTKLQQERTVSSVYHLLKGKKSGQTLEDVGMYQLHAFYHLLPKLKRSVYDEVIVALEQEHKIQRTEQGYILHEPYEGHYHFNGWIYRGKEHLFFERCVLVTQTLSHVKAQDMHFTPMVKSITTQQFVKQFLQAEHYHDNQLTTRWLTELKQALQHADLTEMMRVSFVYRLSGHALPGYTWQQLADAQKMSVLDMQIIFIESLHIMMQAKTPLLLALQKDCITSNFLTVSSRQTYEMLQLGYTLEQISQQRSLKINTIQDHIVEIARNVPGFSLQPYVQADTVRQVWEAVNAYQTFKLKTLQEILQLPYFELKLALTRKGE</sequence>
<reference evidence="2" key="1">
    <citation type="journal article" date="2014" name="Int. J. Syst. Evol. Microbiol.">
        <title>Complete genome sequence of Corynebacterium casei LMG S-19264T (=DSM 44701T), isolated from a smear-ripened cheese.</title>
        <authorList>
            <consortium name="US DOE Joint Genome Institute (JGI-PGF)"/>
            <person name="Walter F."/>
            <person name="Albersmeier A."/>
            <person name="Kalinowski J."/>
            <person name="Ruckert C."/>
        </authorList>
    </citation>
    <scope>NUCLEOTIDE SEQUENCE</scope>
    <source>
        <strain evidence="2">CGMCC 1.15760</strain>
    </source>
</reference>
<accession>A0A917LFB1</accession>
<organism evidence="2 3">
    <name type="scientific">Lysinibacillus alkalisoli</name>
    <dbReference type="NCBI Taxonomy" id="1911548"/>
    <lineage>
        <taxon>Bacteria</taxon>
        <taxon>Bacillati</taxon>
        <taxon>Bacillota</taxon>
        <taxon>Bacilli</taxon>
        <taxon>Bacillales</taxon>
        <taxon>Bacillaceae</taxon>
        <taxon>Lysinibacillus</taxon>
    </lineage>
</organism>
<dbReference type="InterPro" id="IPR029491">
    <property type="entry name" value="Helicase_HTH"/>
</dbReference>
<evidence type="ECO:0000313" key="2">
    <source>
        <dbReference type="EMBL" id="GGG17319.1"/>
    </source>
</evidence>
<keyword evidence="2" id="KW-0378">Hydrolase</keyword>
<name>A0A917LFB1_9BACI</name>
<dbReference type="AlphaFoldDB" id="A0A917LFB1"/>
<keyword evidence="3" id="KW-1185">Reference proteome</keyword>
<dbReference type="GO" id="GO:0004386">
    <property type="term" value="F:helicase activity"/>
    <property type="evidence" value="ECO:0007669"/>
    <property type="project" value="UniProtKB-KW"/>
</dbReference>
<proteinExistence type="predicted"/>
<evidence type="ECO:0000313" key="3">
    <source>
        <dbReference type="Proteomes" id="UP000616608"/>
    </source>
</evidence>
<dbReference type="Proteomes" id="UP000616608">
    <property type="component" value="Unassembled WGS sequence"/>
</dbReference>
<keyword evidence="2" id="KW-0067">ATP-binding</keyword>
<keyword evidence="2" id="KW-0347">Helicase</keyword>
<dbReference type="Pfam" id="PF14493">
    <property type="entry name" value="HTH_40"/>
    <property type="match status" value="1"/>
</dbReference>
<dbReference type="EMBL" id="BMJT01000003">
    <property type="protein sequence ID" value="GGG17319.1"/>
    <property type="molecule type" value="Genomic_DNA"/>
</dbReference>
<keyword evidence="2" id="KW-0547">Nucleotide-binding</keyword>
<evidence type="ECO:0000259" key="1">
    <source>
        <dbReference type="Pfam" id="PF14493"/>
    </source>
</evidence>
<protein>
    <submittedName>
        <fullName evidence="2">ATP-dependent DNA helicase RecQ</fullName>
    </submittedName>
</protein>